<accession>A0A9W6PZ83</accession>
<comment type="caution">
    <text evidence="1">The sequence shown here is derived from an EMBL/GenBank/DDBJ whole genome shotgun (WGS) entry which is preliminary data.</text>
</comment>
<name>A0A9W6PZ83_9ACTN</name>
<keyword evidence="2" id="KW-1185">Reference proteome</keyword>
<gene>
    <name evidence="1" type="ORF">Arub01_38900</name>
</gene>
<dbReference type="Proteomes" id="UP001165124">
    <property type="component" value="Unassembled WGS sequence"/>
</dbReference>
<evidence type="ECO:0000313" key="1">
    <source>
        <dbReference type="EMBL" id="GLW65646.1"/>
    </source>
</evidence>
<organism evidence="1 2">
    <name type="scientific">Actinomadura rubrobrunea</name>
    <dbReference type="NCBI Taxonomy" id="115335"/>
    <lineage>
        <taxon>Bacteria</taxon>
        <taxon>Bacillati</taxon>
        <taxon>Actinomycetota</taxon>
        <taxon>Actinomycetes</taxon>
        <taxon>Streptosporangiales</taxon>
        <taxon>Thermomonosporaceae</taxon>
        <taxon>Actinomadura</taxon>
    </lineage>
</organism>
<protein>
    <submittedName>
        <fullName evidence="1">Uncharacterized protein</fullName>
    </submittedName>
</protein>
<proteinExistence type="predicted"/>
<dbReference type="EMBL" id="BSRZ01000010">
    <property type="protein sequence ID" value="GLW65646.1"/>
    <property type="molecule type" value="Genomic_DNA"/>
</dbReference>
<evidence type="ECO:0000313" key="2">
    <source>
        <dbReference type="Proteomes" id="UP001165124"/>
    </source>
</evidence>
<sequence length="88" mass="9267">MRPSGGMTGVVWLSCRSGSVQRGLPWVGPAAPAVPTRWHGTIAPKIGIRLLKSGKFYLVTGGETIDTDPARMCADLPELTCHKVGPGP</sequence>
<dbReference type="PROSITE" id="PS51257">
    <property type="entry name" value="PROKAR_LIPOPROTEIN"/>
    <property type="match status" value="1"/>
</dbReference>
<dbReference type="AlphaFoldDB" id="A0A9W6PZ83"/>
<reference evidence="1" key="1">
    <citation type="submission" date="2023-02" db="EMBL/GenBank/DDBJ databases">
        <title>Actinomadura rubrobrunea NBRC 14622.</title>
        <authorList>
            <person name="Ichikawa N."/>
            <person name="Sato H."/>
            <person name="Tonouchi N."/>
        </authorList>
    </citation>
    <scope>NUCLEOTIDE SEQUENCE</scope>
    <source>
        <strain evidence="1">NBRC 14622</strain>
    </source>
</reference>